<evidence type="ECO:0000256" key="5">
    <source>
        <dbReference type="ARBA" id="ARBA00023242"/>
    </source>
</evidence>
<dbReference type="InterPro" id="IPR028884">
    <property type="entry name" value="Trm82"/>
</dbReference>
<evidence type="ECO:0000256" key="4">
    <source>
        <dbReference type="ARBA" id="ARBA00022737"/>
    </source>
</evidence>
<keyword evidence="4" id="KW-0677">Repeat</keyword>
<dbReference type="Pfam" id="PF00400">
    <property type="entry name" value="WD40"/>
    <property type="match status" value="1"/>
</dbReference>
<evidence type="ECO:0000313" key="7">
    <source>
        <dbReference type="EMBL" id="RCH85969.1"/>
    </source>
</evidence>
<keyword evidence="3" id="KW-0819">tRNA processing</keyword>
<dbReference type="SMART" id="SM00320">
    <property type="entry name" value="WD40"/>
    <property type="match status" value="1"/>
</dbReference>
<reference evidence="7 8" key="1">
    <citation type="journal article" date="2018" name="G3 (Bethesda)">
        <title>Phylogenetic and Phylogenomic Definition of Rhizopus Species.</title>
        <authorList>
            <person name="Gryganskyi A.P."/>
            <person name="Golan J."/>
            <person name="Dolatabadi S."/>
            <person name="Mondo S."/>
            <person name="Robb S."/>
            <person name="Idnurm A."/>
            <person name="Muszewska A."/>
            <person name="Steczkiewicz K."/>
            <person name="Masonjones S."/>
            <person name="Liao H.L."/>
            <person name="Gajdeczka M.T."/>
            <person name="Anike F."/>
            <person name="Vuek A."/>
            <person name="Anishchenko I.M."/>
            <person name="Voigt K."/>
            <person name="de Hoog G.S."/>
            <person name="Smith M.E."/>
            <person name="Heitman J."/>
            <person name="Vilgalys R."/>
            <person name="Stajich J.E."/>
        </authorList>
    </citation>
    <scope>NUCLEOTIDE SEQUENCE [LARGE SCALE GENOMIC DNA]</scope>
    <source>
        <strain evidence="7 8">LSU 92-RS-03</strain>
    </source>
</reference>
<name>A0A367J813_RHIST</name>
<comment type="caution">
    <text evidence="7">The sequence shown here is derived from an EMBL/GenBank/DDBJ whole genome shotgun (WGS) entry which is preliminary data.</text>
</comment>
<evidence type="ECO:0000256" key="1">
    <source>
        <dbReference type="ARBA" id="ARBA00004123"/>
    </source>
</evidence>
<organism evidence="7 8">
    <name type="scientific">Rhizopus stolonifer</name>
    <name type="common">Rhizopus nigricans</name>
    <dbReference type="NCBI Taxonomy" id="4846"/>
    <lineage>
        <taxon>Eukaryota</taxon>
        <taxon>Fungi</taxon>
        <taxon>Fungi incertae sedis</taxon>
        <taxon>Mucoromycota</taxon>
        <taxon>Mucoromycotina</taxon>
        <taxon>Mucoromycetes</taxon>
        <taxon>Mucorales</taxon>
        <taxon>Mucorineae</taxon>
        <taxon>Rhizopodaceae</taxon>
        <taxon>Rhizopus</taxon>
    </lineage>
</organism>
<accession>A0A367J813</accession>
<gene>
    <name evidence="7" type="ORF">CU098_008898</name>
</gene>
<dbReference type="InterPro" id="IPR036322">
    <property type="entry name" value="WD40_repeat_dom_sf"/>
</dbReference>
<dbReference type="STRING" id="4846.A0A367J813"/>
<evidence type="ECO:0000256" key="2">
    <source>
        <dbReference type="ARBA" id="ARBA00022574"/>
    </source>
</evidence>
<sequence length="235" mass="26765">MVLTLDEKYVITSDRDEHIRVSRYPNGYNIESYCMGHTDVITHIDLLPWNESLLVSAGGDGTIRVWDFLNGQQIQSLDIKEQIEPYKPIASDANSEDAIVDTLAVDIKNKLLVVGFGKSPALIVLEWIEDKFVYKETIVTSLPILDVTFDLESQLWVSSDSRDEDKNDLISVFRLNDGKFTAVESNDSLVSQINQTETIRVEIMPEIYSVFGLRKFLDLPETEEDSRKSKKKKTE</sequence>
<dbReference type="PROSITE" id="PS50294">
    <property type="entry name" value="WD_REPEATS_REGION"/>
    <property type="match status" value="1"/>
</dbReference>
<evidence type="ECO:0000256" key="6">
    <source>
        <dbReference type="PROSITE-ProRule" id="PRU00221"/>
    </source>
</evidence>
<dbReference type="GO" id="GO:0006400">
    <property type="term" value="P:tRNA modification"/>
    <property type="evidence" value="ECO:0007669"/>
    <property type="project" value="TreeGrafter"/>
</dbReference>
<dbReference type="PANTHER" id="PTHR16288:SF0">
    <property type="entry name" value="TRNA (GUANINE-N(7)-)-METHYLTRANSFERASE NON-CATALYTIC SUBUNIT WDR4"/>
    <property type="match status" value="1"/>
</dbReference>
<keyword evidence="2 6" id="KW-0853">WD repeat</keyword>
<dbReference type="PANTHER" id="PTHR16288">
    <property type="entry name" value="WD40 REPEAT PROTEIN 4"/>
    <property type="match status" value="1"/>
</dbReference>
<dbReference type="InterPro" id="IPR015943">
    <property type="entry name" value="WD40/YVTN_repeat-like_dom_sf"/>
</dbReference>
<dbReference type="GO" id="GO:0036265">
    <property type="term" value="P:RNA (guanine-N7)-methylation"/>
    <property type="evidence" value="ECO:0007669"/>
    <property type="project" value="InterPro"/>
</dbReference>
<dbReference type="Proteomes" id="UP000253551">
    <property type="component" value="Unassembled WGS sequence"/>
</dbReference>
<keyword evidence="5" id="KW-0539">Nucleus</keyword>
<proteinExistence type="predicted"/>
<comment type="subcellular location">
    <subcellularLocation>
        <location evidence="1">Nucleus</location>
    </subcellularLocation>
</comment>
<dbReference type="GO" id="GO:0005829">
    <property type="term" value="C:cytosol"/>
    <property type="evidence" value="ECO:0007669"/>
    <property type="project" value="TreeGrafter"/>
</dbReference>
<dbReference type="PROSITE" id="PS50082">
    <property type="entry name" value="WD_REPEATS_2"/>
    <property type="match status" value="1"/>
</dbReference>
<evidence type="ECO:0000256" key="3">
    <source>
        <dbReference type="ARBA" id="ARBA00022694"/>
    </source>
</evidence>
<dbReference type="GO" id="GO:0043527">
    <property type="term" value="C:tRNA methyltransferase complex"/>
    <property type="evidence" value="ECO:0007669"/>
    <property type="project" value="TreeGrafter"/>
</dbReference>
<dbReference type="OrthoDB" id="339900at2759"/>
<keyword evidence="8" id="KW-1185">Reference proteome</keyword>
<evidence type="ECO:0000313" key="8">
    <source>
        <dbReference type="Proteomes" id="UP000253551"/>
    </source>
</evidence>
<dbReference type="AlphaFoldDB" id="A0A367J813"/>
<dbReference type="SUPFAM" id="SSF50978">
    <property type="entry name" value="WD40 repeat-like"/>
    <property type="match status" value="1"/>
</dbReference>
<feature type="repeat" description="WD" evidence="6">
    <location>
        <begin position="34"/>
        <end position="76"/>
    </location>
</feature>
<protein>
    <submittedName>
        <fullName evidence="7">Uncharacterized protein</fullName>
    </submittedName>
</protein>
<dbReference type="EMBL" id="PJQM01004041">
    <property type="protein sequence ID" value="RCH85969.1"/>
    <property type="molecule type" value="Genomic_DNA"/>
</dbReference>
<dbReference type="GO" id="GO:0005634">
    <property type="term" value="C:nucleus"/>
    <property type="evidence" value="ECO:0007669"/>
    <property type="project" value="UniProtKB-SubCell"/>
</dbReference>
<dbReference type="Gene3D" id="2.130.10.10">
    <property type="entry name" value="YVTN repeat-like/Quinoprotein amine dehydrogenase"/>
    <property type="match status" value="1"/>
</dbReference>
<dbReference type="InterPro" id="IPR001680">
    <property type="entry name" value="WD40_rpt"/>
</dbReference>